<evidence type="ECO:0000259" key="4">
    <source>
        <dbReference type="Pfam" id="PF21228"/>
    </source>
</evidence>
<evidence type="ECO:0000256" key="1">
    <source>
        <dbReference type="ARBA" id="ARBA00004470"/>
    </source>
</evidence>
<evidence type="ECO:0000256" key="3">
    <source>
        <dbReference type="ARBA" id="ARBA00022840"/>
    </source>
</evidence>
<accession>A0ABS8SZB4</accession>
<evidence type="ECO:0000256" key="2">
    <source>
        <dbReference type="ARBA" id="ARBA00022741"/>
    </source>
</evidence>
<protein>
    <recommendedName>
        <fullName evidence="4">Ribulose bisphosphate carboxylase/oxygenase activase AAA helical domain-containing protein</fullName>
    </recommendedName>
</protein>
<dbReference type="InterPro" id="IPR044960">
    <property type="entry name" value="RCA-like"/>
</dbReference>
<keyword evidence="6" id="KW-1185">Reference proteome</keyword>
<keyword evidence="2" id="KW-0547">Nucleotide-binding</keyword>
<dbReference type="Gene3D" id="1.10.8.1070">
    <property type="match status" value="1"/>
</dbReference>
<keyword evidence="3" id="KW-0067">ATP-binding</keyword>
<dbReference type="EMBL" id="JACEIK010000934">
    <property type="protein sequence ID" value="MCD7464050.1"/>
    <property type="molecule type" value="Genomic_DNA"/>
</dbReference>
<gene>
    <name evidence="5" type="ORF">HAX54_051969</name>
</gene>
<dbReference type="Pfam" id="PF21228">
    <property type="entry name" value="RuBisCO_activase_AAA_helical"/>
    <property type="match status" value="1"/>
</dbReference>
<proteinExistence type="predicted"/>
<dbReference type="InterPro" id="IPR048571">
    <property type="entry name" value="RuBisCO_activase_AAA_helical"/>
</dbReference>
<evidence type="ECO:0000313" key="5">
    <source>
        <dbReference type="EMBL" id="MCD7464050.1"/>
    </source>
</evidence>
<name>A0ABS8SZB4_DATST</name>
<comment type="caution">
    <text evidence="5">The sequence shown here is derived from an EMBL/GenBank/DDBJ whole genome shotgun (WGS) entry which is preliminary data.</text>
</comment>
<dbReference type="PANTHER" id="PTHR32429:SF27">
    <property type="entry name" value="RIBULOSE BISPHOSPHATE CARBOXYLASE_OXYGENASE ACTIVASE, CHLOROPLASTIC"/>
    <property type="match status" value="1"/>
</dbReference>
<comment type="subcellular location">
    <subcellularLocation>
        <location evidence="1">Plastid</location>
        <location evidence="1">Chloroplast stroma</location>
    </subcellularLocation>
</comment>
<sequence>MRMKQAMRRIDMFVSSLPSIRRRGILSRAGGISNRTPSSFRIVEIDEKKQNDDQERWKGLVRDMSDDQQDITRGKGMVEPLFQAPMDTDFFGALRARVYDDEVRKWTESTGIEQVGEKLLKDLQLSRNQR</sequence>
<reference evidence="5 6" key="1">
    <citation type="journal article" date="2021" name="BMC Genomics">
        <title>Datura genome reveals duplications of psychoactive alkaloid biosynthetic genes and high mutation rate following tissue culture.</title>
        <authorList>
            <person name="Rajewski A."/>
            <person name="Carter-House D."/>
            <person name="Stajich J."/>
            <person name="Litt A."/>
        </authorList>
    </citation>
    <scope>NUCLEOTIDE SEQUENCE [LARGE SCALE GENOMIC DNA]</scope>
    <source>
        <strain evidence="5">AR-01</strain>
    </source>
</reference>
<dbReference type="PANTHER" id="PTHR32429">
    <property type="match status" value="1"/>
</dbReference>
<organism evidence="5 6">
    <name type="scientific">Datura stramonium</name>
    <name type="common">Jimsonweed</name>
    <name type="synonym">Common thornapple</name>
    <dbReference type="NCBI Taxonomy" id="4076"/>
    <lineage>
        <taxon>Eukaryota</taxon>
        <taxon>Viridiplantae</taxon>
        <taxon>Streptophyta</taxon>
        <taxon>Embryophyta</taxon>
        <taxon>Tracheophyta</taxon>
        <taxon>Spermatophyta</taxon>
        <taxon>Magnoliopsida</taxon>
        <taxon>eudicotyledons</taxon>
        <taxon>Gunneridae</taxon>
        <taxon>Pentapetalae</taxon>
        <taxon>asterids</taxon>
        <taxon>lamiids</taxon>
        <taxon>Solanales</taxon>
        <taxon>Solanaceae</taxon>
        <taxon>Solanoideae</taxon>
        <taxon>Datureae</taxon>
        <taxon>Datura</taxon>
    </lineage>
</organism>
<dbReference type="Proteomes" id="UP000823775">
    <property type="component" value="Unassembled WGS sequence"/>
</dbReference>
<feature type="domain" description="Ribulose bisphosphate carboxylase/oxygenase activase AAA helical" evidence="4">
    <location>
        <begin position="88"/>
        <end position="123"/>
    </location>
</feature>
<evidence type="ECO:0000313" key="6">
    <source>
        <dbReference type="Proteomes" id="UP000823775"/>
    </source>
</evidence>